<name>A0A401GH32_9APHY</name>
<feature type="compositionally biased region" description="Basic and acidic residues" evidence="1">
    <location>
        <begin position="178"/>
        <end position="196"/>
    </location>
</feature>
<reference evidence="2 3" key="1">
    <citation type="journal article" date="2018" name="Sci. Rep.">
        <title>Genome sequence of the cauliflower mushroom Sparassis crispa (Hanabiratake) and its association with beneficial usage.</title>
        <authorList>
            <person name="Kiyama R."/>
            <person name="Furutani Y."/>
            <person name="Kawaguchi K."/>
            <person name="Nakanishi T."/>
        </authorList>
    </citation>
    <scope>NUCLEOTIDE SEQUENCE [LARGE SCALE GENOMIC DNA]</scope>
</reference>
<protein>
    <submittedName>
        <fullName evidence="2">Uncharacterized protein</fullName>
    </submittedName>
</protein>
<dbReference type="OrthoDB" id="3164380at2759"/>
<feature type="region of interest" description="Disordered" evidence="1">
    <location>
        <begin position="253"/>
        <end position="287"/>
    </location>
</feature>
<organism evidence="2 3">
    <name type="scientific">Sparassis crispa</name>
    <dbReference type="NCBI Taxonomy" id="139825"/>
    <lineage>
        <taxon>Eukaryota</taxon>
        <taxon>Fungi</taxon>
        <taxon>Dikarya</taxon>
        <taxon>Basidiomycota</taxon>
        <taxon>Agaricomycotina</taxon>
        <taxon>Agaricomycetes</taxon>
        <taxon>Polyporales</taxon>
        <taxon>Sparassidaceae</taxon>
        <taxon>Sparassis</taxon>
    </lineage>
</organism>
<proteinExistence type="predicted"/>
<gene>
    <name evidence="2" type="ORF">SCP_0312080</name>
</gene>
<feature type="compositionally biased region" description="Low complexity" evidence="1">
    <location>
        <begin position="162"/>
        <end position="174"/>
    </location>
</feature>
<sequence length="287" mass="31270">MASDFDVLSHFLPLDELIQVIYQGPSRFVVLSSVNEVGWTVYVGLSGPEGRWWSGRWTEKDVHKTVGTRSSSKLLETFTEHLTDKFIQGELYIGNWSFEKGAEINLTIGPNAKTPIHIPLAELSPGDAASFATKVFTDIARQAQSRKCRLHPSSYDPPAPPASKSTQASSSKSTVELSKAEAEIKQLKAELADARRSRTPPASTSTGTKKAVKRPHSPAAEKEINKLKAQLARTESEQSMPDTSKLVSIAKGARGRAAAVPPKGASLANPSRKRRKYQALEFGSDED</sequence>
<dbReference type="Proteomes" id="UP000287166">
    <property type="component" value="Unassembled WGS sequence"/>
</dbReference>
<dbReference type="InParanoid" id="A0A401GH32"/>
<accession>A0A401GH32</accession>
<evidence type="ECO:0000313" key="3">
    <source>
        <dbReference type="Proteomes" id="UP000287166"/>
    </source>
</evidence>
<keyword evidence="3" id="KW-1185">Reference proteome</keyword>
<dbReference type="AlphaFoldDB" id="A0A401GH32"/>
<comment type="caution">
    <text evidence="2">The sequence shown here is derived from an EMBL/GenBank/DDBJ whole genome shotgun (WGS) entry which is preliminary data.</text>
</comment>
<dbReference type="RefSeq" id="XP_027612392.1">
    <property type="nucleotide sequence ID" value="XM_027756591.1"/>
</dbReference>
<dbReference type="GeneID" id="38778396"/>
<evidence type="ECO:0000256" key="1">
    <source>
        <dbReference type="SAM" id="MobiDB-lite"/>
    </source>
</evidence>
<feature type="region of interest" description="Disordered" evidence="1">
    <location>
        <begin position="146"/>
        <end position="223"/>
    </location>
</feature>
<dbReference type="EMBL" id="BFAD01000003">
    <property type="protein sequence ID" value="GBE81479.1"/>
    <property type="molecule type" value="Genomic_DNA"/>
</dbReference>
<evidence type="ECO:0000313" key="2">
    <source>
        <dbReference type="EMBL" id="GBE81479.1"/>
    </source>
</evidence>